<gene>
    <name evidence="10" type="ORF">GCM10010468_23420</name>
</gene>
<evidence type="ECO:0000313" key="10">
    <source>
        <dbReference type="EMBL" id="GAA3207311.1"/>
    </source>
</evidence>
<evidence type="ECO:0000256" key="7">
    <source>
        <dbReference type="ARBA" id="ARBA00023049"/>
    </source>
</evidence>
<feature type="chain" id="PRO_5046806441" evidence="8">
    <location>
        <begin position="27"/>
        <end position="738"/>
    </location>
</feature>
<feature type="domain" description="P/Homo B" evidence="9">
    <location>
        <begin position="620"/>
        <end position="738"/>
    </location>
</feature>
<dbReference type="Pfam" id="PF07504">
    <property type="entry name" value="FTP"/>
    <property type="match status" value="1"/>
</dbReference>
<feature type="signal peptide" evidence="8">
    <location>
        <begin position="1"/>
        <end position="26"/>
    </location>
</feature>
<keyword evidence="7" id="KW-0482">Metalloprotease</keyword>
<dbReference type="InterPro" id="IPR023612">
    <property type="entry name" value="Peptidase_M4"/>
</dbReference>
<dbReference type="Pfam" id="PF02868">
    <property type="entry name" value="Peptidase_M4_C"/>
    <property type="match status" value="1"/>
</dbReference>
<dbReference type="CDD" id="cd09597">
    <property type="entry name" value="M4_TLP"/>
    <property type="match status" value="1"/>
</dbReference>
<dbReference type="SUPFAM" id="SSF49785">
    <property type="entry name" value="Galactose-binding domain-like"/>
    <property type="match status" value="1"/>
</dbReference>
<dbReference type="PANTHER" id="PTHR33794:SF1">
    <property type="entry name" value="BACILLOLYSIN"/>
    <property type="match status" value="1"/>
</dbReference>
<dbReference type="Proteomes" id="UP001501237">
    <property type="component" value="Unassembled WGS sequence"/>
</dbReference>
<evidence type="ECO:0000256" key="6">
    <source>
        <dbReference type="ARBA" id="ARBA00022833"/>
    </source>
</evidence>
<evidence type="ECO:0000256" key="3">
    <source>
        <dbReference type="ARBA" id="ARBA00022723"/>
    </source>
</evidence>
<keyword evidence="4 8" id="KW-0732">Signal</keyword>
<dbReference type="RefSeq" id="WP_344826108.1">
    <property type="nucleotide sequence ID" value="NZ_BAAAUV010000005.1"/>
</dbReference>
<dbReference type="Pfam" id="PF01447">
    <property type="entry name" value="Peptidase_M4"/>
    <property type="match status" value="1"/>
</dbReference>
<evidence type="ECO:0000256" key="5">
    <source>
        <dbReference type="ARBA" id="ARBA00022801"/>
    </source>
</evidence>
<evidence type="ECO:0000259" key="9">
    <source>
        <dbReference type="PROSITE" id="PS51829"/>
    </source>
</evidence>
<dbReference type="InterPro" id="IPR008979">
    <property type="entry name" value="Galactose-bd-like_sf"/>
</dbReference>
<dbReference type="Gene3D" id="3.10.450.490">
    <property type="match status" value="1"/>
</dbReference>
<comment type="caution">
    <text evidence="10">The sequence shown here is derived from an EMBL/GenBank/DDBJ whole genome shotgun (WGS) entry which is preliminary data.</text>
</comment>
<sequence length="738" mass="74541">MKHPTVTGALAIAAGLIVAITTPALGASAPSAPTPPEPRAQAAAAADRLVSTKPARLRVSGKDRIARKDVVSGAGGLQYVSYERTYAGLPVYGGDFVVTTNATGGVLGTSVSQAAPLSVATTPKVQASAAVQTSRDQLTRVDEASEARLTVLAEGTGRLVYETVVSGAKGTRPSKLHVFVDAAGGQVAGTWDEVQDAADDVSYYHGTVDLSTQATSMADPARSGIRCGGQNGSTYTGTDSAWGNGSGTNLETACVDVLYAVQTEWNMLGAWLGRSGINGSGSGFPARVGLADVNAYWNGSYTNFGHNQANTRQATSVDVVAHEFGHAIFQTTPGGSSGGSGNEKGGMNESAGDIFGALTEHYANEPAALDPPDYLVGEEVDLVGGGPIRNMYNPSAVGDPNCYTSSIPSTEVHAAAGPQNHWFYLLAEGSNPGGGKPSSPTCNGTTVTGIGIQKAGAIFQGGLNRKVTAWSHARARIETVNAANALYPGSATECNAVKAAWAAVSVPAQSGEAACGGSQQNDFSLTLSPASGSAQAGGSATATVTTQVTGGSAQSVALSATSSPAGPTASFSPASITSGQTSAMTVNVPAGTASGTYTLTVTADGATVDRTATYTLTVGTAPPGCPPFTNATAQNIPDLTTINSTIAVTGCSGNASATSTVAVDIDHTYKGDLSIDLIAPDGTSYNLKANGSGGSTDNVKQTFTVNLSSETANGTWTLRVRDNASIDTGRLNTWTIDL</sequence>
<evidence type="ECO:0000313" key="11">
    <source>
        <dbReference type="Proteomes" id="UP001501237"/>
    </source>
</evidence>
<reference evidence="11" key="1">
    <citation type="journal article" date="2019" name="Int. J. Syst. Evol. Microbiol.">
        <title>The Global Catalogue of Microorganisms (GCM) 10K type strain sequencing project: providing services to taxonomists for standard genome sequencing and annotation.</title>
        <authorList>
            <consortium name="The Broad Institute Genomics Platform"/>
            <consortium name="The Broad Institute Genome Sequencing Center for Infectious Disease"/>
            <person name="Wu L."/>
            <person name="Ma J."/>
        </authorList>
    </citation>
    <scope>NUCLEOTIDE SEQUENCE [LARGE SCALE GENOMIC DNA]</scope>
    <source>
        <strain evidence="11">JCM 9377</strain>
    </source>
</reference>
<dbReference type="InterPro" id="IPR027268">
    <property type="entry name" value="Peptidase_M4/M1_CTD_sf"/>
</dbReference>
<keyword evidence="5" id="KW-0378">Hydrolase</keyword>
<evidence type="ECO:0000256" key="2">
    <source>
        <dbReference type="ARBA" id="ARBA00022670"/>
    </source>
</evidence>
<dbReference type="Pfam" id="PF01483">
    <property type="entry name" value="P_proprotein"/>
    <property type="match status" value="1"/>
</dbReference>
<dbReference type="InterPro" id="IPR001570">
    <property type="entry name" value="Peptidase_M4_C_domain"/>
</dbReference>
<comment type="similarity">
    <text evidence="1">Belongs to the peptidase M4 family.</text>
</comment>
<dbReference type="EMBL" id="BAAAUV010000005">
    <property type="protein sequence ID" value="GAA3207311.1"/>
    <property type="molecule type" value="Genomic_DNA"/>
</dbReference>
<dbReference type="InterPro" id="IPR050728">
    <property type="entry name" value="Zinc_Metalloprotease_M4"/>
</dbReference>
<organism evidence="10 11">
    <name type="scientific">Actinocorallia longicatena</name>
    <dbReference type="NCBI Taxonomy" id="111803"/>
    <lineage>
        <taxon>Bacteria</taxon>
        <taxon>Bacillati</taxon>
        <taxon>Actinomycetota</taxon>
        <taxon>Actinomycetes</taxon>
        <taxon>Streptosporangiales</taxon>
        <taxon>Thermomonosporaceae</taxon>
        <taxon>Actinocorallia</taxon>
    </lineage>
</organism>
<keyword evidence="6" id="KW-0862">Zinc</keyword>
<accession>A0ABP6Q780</accession>
<dbReference type="Gene3D" id="2.60.120.260">
    <property type="entry name" value="Galactose-binding domain-like"/>
    <property type="match status" value="1"/>
</dbReference>
<evidence type="ECO:0000256" key="4">
    <source>
        <dbReference type="ARBA" id="ARBA00022729"/>
    </source>
</evidence>
<evidence type="ECO:0000256" key="1">
    <source>
        <dbReference type="ARBA" id="ARBA00009388"/>
    </source>
</evidence>
<proteinExistence type="inferred from homology"/>
<keyword evidence="11" id="KW-1185">Reference proteome</keyword>
<dbReference type="Gene3D" id="1.10.390.10">
    <property type="entry name" value="Neutral Protease Domain 2"/>
    <property type="match status" value="1"/>
</dbReference>
<dbReference type="PRINTS" id="PR00730">
    <property type="entry name" value="THERMOLYSIN"/>
</dbReference>
<dbReference type="PROSITE" id="PS51829">
    <property type="entry name" value="P_HOMO_B"/>
    <property type="match status" value="1"/>
</dbReference>
<dbReference type="SUPFAM" id="SSF55486">
    <property type="entry name" value="Metalloproteases ('zincins'), catalytic domain"/>
    <property type="match status" value="1"/>
</dbReference>
<dbReference type="Gene3D" id="3.10.170.10">
    <property type="match status" value="1"/>
</dbReference>
<dbReference type="InterPro" id="IPR002884">
    <property type="entry name" value="P_dom"/>
</dbReference>
<keyword evidence="3" id="KW-0479">Metal-binding</keyword>
<keyword evidence="2" id="KW-0645">Protease</keyword>
<dbReference type="InterPro" id="IPR011096">
    <property type="entry name" value="FTP_domain"/>
</dbReference>
<protein>
    <submittedName>
        <fullName evidence="10">M4 family metallopeptidase</fullName>
    </submittedName>
</protein>
<name>A0ABP6Q780_9ACTN</name>
<dbReference type="PANTHER" id="PTHR33794">
    <property type="entry name" value="BACILLOLYSIN"/>
    <property type="match status" value="1"/>
</dbReference>
<dbReference type="InterPro" id="IPR013856">
    <property type="entry name" value="Peptidase_M4_domain"/>
</dbReference>
<evidence type="ECO:0000256" key="8">
    <source>
        <dbReference type="SAM" id="SignalP"/>
    </source>
</evidence>